<dbReference type="RefSeq" id="WP_285573931.1">
    <property type="nucleotide sequence ID" value="NZ_BSTK01000005.1"/>
</dbReference>
<comment type="caution">
    <text evidence="13">The sequence shown here is derived from an EMBL/GenBank/DDBJ whole genome shotgun (WGS) entry which is preliminary data.</text>
</comment>
<evidence type="ECO:0000256" key="8">
    <source>
        <dbReference type="ARBA" id="ARBA00049902"/>
    </source>
</evidence>
<evidence type="ECO:0000256" key="6">
    <source>
        <dbReference type="ARBA" id="ARBA00023268"/>
    </source>
</evidence>
<feature type="domain" description="Glycosyl transferase family 51" evidence="12">
    <location>
        <begin position="240"/>
        <end position="416"/>
    </location>
</feature>
<evidence type="ECO:0000256" key="10">
    <source>
        <dbReference type="SAM" id="Phobius"/>
    </source>
</evidence>
<dbReference type="GO" id="GO:0009252">
    <property type="term" value="P:peptidoglycan biosynthetic process"/>
    <property type="evidence" value="ECO:0007669"/>
    <property type="project" value="TreeGrafter"/>
</dbReference>
<gene>
    <name evidence="13" type="ORF">Airi02_041570</name>
</gene>
<evidence type="ECO:0000259" key="11">
    <source>
        <dbReference type="Pfam" id="PF00905"/>
    </source>
</evidence>
<dbReference type="InterPro" id="IPR012338">
    <property type="entry name" value="Beta-lactam/transpept-like"/>
</dbReference>
<keyword evidence="4" id="KW-0808">Transferase</keyword>
<feature type="compositionally biased region" description="Basic and acidic residues" evidence="9">
    <location>
        <begin position="80"/>
        <end position="99"/>
    </location>
</feature>
<dbReference type="InterPro" id="IPR023346">
    <property type="entry name" value="Lysozyme-like_dom_sf"/>
</dbReference>
<name>A0A9W6VV28_9ACTN</name>
<dbReference type="GO" id="GO:0008955">
    <property type="term" value="F:peptidoglycan glycosyltransferase activity"/>
    <property type="evidence" value="ECO:0007669"/>
    <property type="project" value="UniProtKB-EC"/>
</dbReference>
<dbReference type="AlphaFoldDB" id="A0A9W6VV28"/>
<dbReference type="GO" id="GO:0009002">
    <property type="term" value="F:serine-type D-Ala-D-Ala carboxypeptidase activity"/>
    <property type="evidence" value="ECO:0007669"/>
    <property type="project" value="UniProtKB-EC"/>
</dbReference>
<keyword evidence="6" id="KW-0511">Multifunctional enzyme</keyword>
<feature type="compositionally biased region" description="Gly residues" evidence="9">
    <location>
        <begin position="840"/>
        <end position="851"/>
    </location>
</feature>
<keyword evidence="10" id="KW-1133">Transmembrane helix</keyword>
<sequence>MSDKPVNNGDANRSADGGGSRREPDEDAAATRGDEVTENTNDPEDTAHDTPVSDADPAAEETPVRGAATTARDIPVAGMRDADDERDEAARNDDTPERDLADDDGEKDDDATAATPPPADTPSPESTDEPAPADATKPVIIPPEDDKADEDADEPGGVRLAAAASKDAPGKPAKAGKKTKKPQDRRIKYARRAAYVLGVLVLLPIIGFIVVYLMTPVPSSAQPTAKAQQSVFYYNDGKTVIARTGDFDRRPIDLKAVPPQVRDAVISAENRSFYSDSGVSVKGSARAVWATLTGGSMQGGSTITQQMVRNYYSGLSQQRTAGRKLKEIMVALKVSREKNKDWILQQYLNTIYFGREAYGIESAAQAYYGKDVQELTPAEGAYLAAAIQVPTYAGDLTIPGAQGYMQARWQYVVSGMVQMGAISQQQAATMKFPPPAKQKQKSIYAGDKGYMVSQAKAELRRMGYTDNQINMGGLKVRTTFDKDLMAAARQAVKQNMPSGTSKKILTGLVSIDPDNGEINAFYGGKDYVDQQFNNAFDAKVQAGSGFKPYVLAAALADGESLNTYVDGSSPQTFAGVALHNDANENFGMVNLVTATQDSINTAYLNLGQKVGLGKVVSMAEKAGIPAAQLEPHKDAATLPLGVADVTVEQQAAGYATFASEGVYHAPHVIRSVTAPGSKPRKVSEPGKRVFSTTVARDATYAMQKVVDAGTGTNAGLPDRNAAGKTGTTSDGKQLWFNGFIPQLTASVGIFRSDNKPLVIPGYSSYGGDLPARIWRSYVVQADQALHLQPKSFGAPSVYTGGGGRSTTVPVNPRPRPTGSRPSGPPTSVPTDPVPPPVDPPGGGNGGGGGGEPPTDPPPTGGTQQRSLQRHGHRIHNLSG</sequence>
<feature type="region of interest" description="Disordered" evidence="9">
    <location>
        <begin position="791"/>
        <end position="879"/>
    </location>
</feature>
<feature type="domain" description="Penicillin-binding protein transpeptidase" evidence="11">
    <location>
        <begin position="508"/>
        <end position="742"/>
    </location>
</feature>
<dbReference type="EMBL" id="BSTK01000005">
    <property type="protein sequence ID" value="GLY86228.1"/>
    <property type="molecule type" value="Genomic_DNA"/>
</dbReference>
<feature type="region of interest" description="Disordered" evidence="9">
    <location>
        <begin position="1"/>
        <end position="184"/>
    </location>
</feature>
<comment type="catalytic activity">
    <reaction evidence="7">
        <text>Preferential cleavage: (Ac)2-L-Lys-D-Ala-|-D-Ala. Also transpeptidation of peptidyl-alanyl moieties that are N-acyl substituents of D-alanine.</text>
        <dbReference type="EC" id="3.4.16.4"/>
    </reaction>
</comment>
<evidence type="ECO:0000256" key="1">
    <source>
        <dbReference type="ARBA" id="ARBA00022645"/>
    </source>
</evidence>
<evidence type="ECO:0000259" key="12">
    <source>
        <dbReference type="Pfam" id="PF00912"/>
    </source>
</evidence>
<dbReference type="InterPro" id="IPR050396">
    <property type="entry name" value="Glycosyltr_51/Transpeptidase"/>
</dbReference>
<keyword evidence="14" id="KW-1185">Reference proteome</keyword>
<dbReference type="Proteomes" id="UP001165074">
    <property type="component" value="Unassembled WGS sequence"/>
</dbReference>
<dbReference type="Pfam" id="PF00912">
    <property type="entry name" value="Transgly"/>
    <property type="match status" value="1"/>
</dbReference>
<evidence type="ECO:0000256" key="2">
    <source>
        <dbReference type="ARBA" id="ARBA00022670"/>
    </source>
</evidence>
<evidence type="ECO:0000256" key="4">
    <source>
        <dbReference type="ARBA" id="ARBA00022679"/>
    </source>
</evidence>
<evidence type="ECO:0000256" key="5">
    <source>
        <dbReference type="ARBA" id="ARBA00022801"/>
    </source>
</evidence>
<keyword evidence="10" id="KW-0812">Transmembrane</keyword>
<keyword evidence="10" id="KW-0472">Membrane</keyword>
<feature type="compositionally biased region" description="Pro residues" evidence="9">
    <location>
        <begin position="822"/>
        <end position="839"/>
    </location>
</feature>
<dbReference type="Gene3D" id="3.40.710.10">
    <property type="entry name" value="DD-peptidase/beta-lactamase superfamily"/>
    <property type="match status" value="1"/>
</dbReference>
<feature type="compositionally biased region" description="Low complexity" evidence="9">
    <location>
        <begin position="161"/>
        <end position="173"/>
    </location>
</feature>
<keyword evidence="3" id="KW-0328">Glycosyltransferase</keyword>
<dbReference type="Gene3D" id="1.10.3810.10">
    <property type="entry name" value="Biosynthetic peptidoglycan transglycosylase-like"/>
    <property type="match status" value="1"/>
</dbReference>
<evidence type="ECO:0000313" key="13">
    <source>
        <dbReference type="EMBL" id="GLY86228.1"/>
    </source>
</evidence>
<keyword evidence="5" id="KW-0378">Hydrolase</keyword>
<feature type="compositionally biased region" description="Acidic residues" evidence="9">
    <location>
        <begin position="100"/>
        <end position="111"/>
    </location>
</feature>
<dbReference type="PANTHER" id="PTHR32282">
    <property type="entry name" value="BINDING PROTEIN TRANSPEPTIDASE, PUTATIVE-RELATED"/>
    <property type="match status" value="1"/>
</dbReference>
<dbReference type="GO" id="GO:0030288">
    <property type="term" value="C:outer membrane-bounded periplasmic space"/>
    <property type="evidence" value="ECO:0007669"/>
    <property type="project" value="TreeGrafter"/>
</dbReference>
<dbReference type="SUPFAM" id="SSF53955">
    <property type="entry name" value="Lysozyme-like"/>
    <property type="match status" value="1"/>
</dbReference>
<dbReference type="Pfam" id="PF00905">
    <property type="entry name" value="Transpeptidase"/>
    <property type="match status" value="1"/>
</dbReference>
<dbReference type="SUPFAM" id="SSF56601">
    <property type="entry name" value="beta-lactamase/transpeptidase-like"/>
    <property type="match status" value="1"/>
</dbReference>
<feature type="compositionally biased region" description="Low complexity" evidence="9">
    <location>
        <begin position="806"/>
        <end position="821"/>
    </location>
</feature>
<keyword evidence="2" id="KW-0645">Protease</keyword>
<keyword evidence="1" id="KW-0121">Carboxypeptidase</keyword>
<reference evidence="13" key="1">
    <citation type="submission" date="2023-03" db="EMBL/GenBank/DDBJ databases">
        <title>Actinoallomurus iriomotensis NBRC 103684.</title>
        <authorList>
            <person name="Ichikawa N."/>
            <person name="Sato H."/>
            <person name="Tonouchi N."/>
        </authorList>
    </citation>
    <scope>NUCLEOTIDE SEQUENCE</scope>
    <source>
        <strain evidence="13">NBRC 103684</strain>
    </source>
</reference>
<dbReference type="PANTHER" id="PTHR32282:SF34">
    <property type="entry name" value="PENICILLIN-BINDING PROTEIN 1A"/>
    <property type="match status" value="1"/>
</dbReference>
<evidence type="ECO:0000313" key="14">
    <source>
        <dbReference type="Proteomes" id="UP001165074"/>
    </source>
</evidence>
<evidence type="ECO:0000256" key="9">
    <source>
        <dbReference type="SAM" id="MobiDB-lite"/>
    </source>
</evidence>
<dbReference type="InterPro" id="IPR001460">
    <property type="entry name" value="PCN-bd_Tpept"/>
</dbReference>
<protein>
    <recommendedName>
        <fullName evidence="15">Penicillin-insensitive transglycosylase</fullName>
    </recommendedName>
</protein>
<accession>A0A9W6VV28</accession>
<evidence type="ECO:0008006" key="15">
    <source>
        <dbReference type="Google" id="ProtNLM"/>
    </source>
</evidence>
<comment type="catalytic activity">
    <reaction evidence="8">
        <text>[GlcNAc-(1-&gt;4)-Mur2Ac(oyl-L-Ala-gamma-D-Glu-L-Lys-D-Ala-D-Ala)](n)-di-trans,octa-cis-undecaprenyl diphosphate + beta-D-GlcNAc-(1-&gt;4)-Mur2Ac(oyl-L-Ala-gamma-D-Glu-L-Lys-D-Ala-D-Ala)-di-trans,octa-cis-undecaprenyl diphosphate = [GlcNAc-(1-&gt;4)-Mur2Ac(oyl-L-Ala-gamma-D-Glu-L-Lys-D-Ala-D-Ala)](n+1)-di-trans,octa-cis-undecaprenyl diphosphate + di-trans,octa-cis-undecaprenyl diphosphate + H(+)</text>
        <dbReference type="Rhea" id="RHEA:23708"/>
        <dbReference type="Rhea" id="RHEA-COMP:9602"/>
        <dbReference type="Rhea" id="RHEA-COMP:9603"/>
        <dbReference type="ChEBI" id="CHEBI:15378"/>
        <dbReference type="ChEBI" id="CHEBI:58405"/>
        <dbReference type="ChEBI" id="CHEBI:60033"/>
        <dbReference type="ChEBI" id="CHEBI:78435"/>
        <dbReference type="EC" id="2.4.99.28"/>
    </reaction>
</comment>
<dbReference type="InterPro" id="IPR036950">
    <property type="entry name" value="PBP_transglycosylase"/>
</dbReference>
<dbReference type="GO" id="GO:0008658">
    <property type="term" value="F:penicillin binding"/>
    <property type="evidence" value="ECO:0007669"/>
    <property type="project" value="InterPro"/>
</dbReference>
<evidence type="ECO:0000256" key="7">
    <source>
        <dbReference type="ARBA" id="ARBA00034000"/>
    </source>
</evidence>
<feature type="compositionally biased region" description="Basic residues" evidence="9">
    <location>
        <begin position="867"/>
        <end position="879"/>
    </location>
</feature>
<feature type="transmembrane region" description="Helical" evidence="10">
    <location>
        <begin position="193"/>
        <end position="214"/>
    </location>
</feature>
<proteinExistence type="predicted"/>
<dbReference type="GO" id="GO:0006508">
    <property type="term" value="P:proteolysis"/>
    <property type="evidence" value="ECO:0007669"/>
    <property type="project" value="UniProtKB-KW"/>
</dbReference>
<dbReference type="InterPro" id="IPR001264">
    <property type="entry name" value="Glyco_trans_51"/>
</dbReference>
<evidence type="ECO:0000256" key="3">
    <source>
        <dbReference type="ARBA" id="ARBA00022676"/>
    </source>
</evidence>
<organism evidence="13 14">
    <name type="scientific">Actinoallomurus iriomotensis</name>
    <dbReference type="NCBI Taxonomy" id="478107"/>
    <lineage>
        <taxon>Bacteria</taxon>
        <taxon>Bacillati</taxon>
        <taxon>Actinomycetota</taxon>
        <taxon>Actinomycetes</taxon>
        <taxon>Streptosporangiales</taxon>
        <taxon>Thermomonosporaceae</taxon>
        <taxon>Actinoallomurus</taxon>
    </lineage>
</organism>